<name>A0ABQ8I4W7_9ROSI</name>
<sequence length="90" mass="10141">MLRACVVKDINVGASGDCLEKYLHVRVAIDTTRPLKRCVRVALTDGAEETMLLVHYVSVYQKFASIVECWGICSRNVRLTKILQLLVCMI</sequence>
<evidence type="ECO:0000313" key="2">
    <source>
        <dbReference type="Proteomes" id="UP000827721"/>
    </source>
</evidence>
<comment type="caution">
    <text evidence="1">The sequence shown here is derived from an EMBL/GenBank/DDBJ whole genome shotgun (WGS) entry which is preliminary data.</text>
</comment>
<proteinExistence type="predicted"/>
<organism evidence="1 2">
    <name type="scientific">Xanthoceras sorbifolium</name>
    <dbReference type="NCBI Taxonomy" id="99658"/>
    <lineage>
        <taxon>Eukaryota</taxon>
        <taxon>Viridiplantae</taxon>
        <taxon>Streptophyta</taxon>
        <taxon>Embryophyta</taxon>
        <taxon>Tracheophyta</taxon>
        <taxon>Spermatophyta</taxon>
        <taxon>Magnoliopsida</taxon>
        <taxon>eudicotyledons</taxon>
        <taxon>Gunneridae</taxon>
        <taxon>Pentapetalae</taxon>
        <taxon>rosids</taxon>
        <taxon>malvids</taxon>
        <taxon>Sapindales</taxon>
        <taxon>Sapindaceae</taxon>
        <taxon>Xanthoceroideae</taxon>
        <taxon>Xanthoceras</taxon>
    </lineage>
</organism>
<accession>A0ABQ8I4W7</accession>
<dbReference type="Proteomes" id="UP000827721">
    <property type="component" value="Unassembled WGS sequence"/>
</dbReference>
<evidence type="ECO:0000313" key="1">
    <source>
        <dbReference type="EMBL" id="KAH7571598.1"/>
    </source>
</evidence>
<gene>
    <name evidence="1" type="ORF">JRO89_XS04G0095800</name>
</gene>
<protein>
    <submittedName>
        <fullName evidence="1">Uncharacterized protein</fullName>
    </submittedName>
</protein>
<dbReference type="EMBL" id="JAFEMO010000004">
    <property type="protein sequence ID" value="KAH7571598.1"/>
    <property type="molecule type" value="Genomic_DNA"/>
</dbReference>
<reference evidence="1 2" key="1">
    <citation type="submission" date="2021-02" db="EMBL/GenBank/DDBJ databases">
        <title>Plant Genome Project.</title>
        <authorList>
            <person name="Zhang R.-G."/>
        </authorList>
    </citation>
    <scope>NUCLEOTIDE SEQUENCE [LARGE SCALE GENOMIC DNA]</scope>
    <source>
        <tissue evidence="1">Leaves</tissue>
    </source>
</reference>
<keyword evidence="2" id="KW-1185">Reference proteome</keyword>